<protein>
    <submittedName>
        <fullName evidence="1">Uncharacterized protein</fullName>
    </submittedName>
</protein>
<evidence type="ECO:0000313" key="1">
    <source>
        <dbReference type="EMBL" id="MBW0485183.1"/>
    </source>
</evidence>
<gene>
    <name evidence="1" type="ORF">O181_024898</name>
</gene>
<dbReference type="Proteomes" id="UP000765509">
    <property type="component" value="Unassembled WGS sequence"/>
</dbReference>
<sequence>MVPIQHINPLLFITDMLTESDTSAPNLDMPNLTSSDLAISQRARSHVCKSGLYQTMVSDDESLEEYDIGDEDYVVAEDDGLGMDDVTTPKRARSLVKRRWVRSNVYDY</sequence>
<reference evidence="1" key="1">
    <citation type="submission" date="2021-03" db="EMBL/GenBank/DDBJ databases">
        <title>Draft genome sequence of rust myrtle Austropuccinia psidii MF-1, a brazilian biotype.</title>
        <authorList>
            <person name="Quecine M.C."/>
            <person name="Pachon D.M.R."/>
            <person name="Bonatelli M.L."/>
            <person name="Correr F.H."/>
            <person name="Franceschini L.M."/>
            <person name="Leite T.F."/>
            <person name="Margarido G.R.A."/>
            <person name="Almeida C.A."/>
            <person name="Ferrarezi J.A."/>
            <person name="Labate C.A."/>
        </authorList>
    </citation>
    <scope>NUCLEOTIDE SEQUENCE</scope>
    <source>
        <strain evidence="1">MF-1</strain>
    </source>
</reference>
<proteinExistence type="predicted"/>
<dbReference type="AlphaFoldDB" id="A0A9Q3GYL9"/>
<keyword evidence="2" id="KW-1185">Reference proteome</keyword>
<comment type="caution">
    <text evidence="1">The sequence shown here is derived from an EMBL/GenBank/DDBJ whole genome shotgun (WGS) entry which is preliminary data.</text>
</comment>
<dbReference type="EMBL" id="AVOT02008046">
    <property type="protein sequence ID" value="MBW0485183.1"/>
    <property type="molecule type" value="Genomic_DNA"/>
</dbReference>
<evidence type="ECO:0000313" key="2">
    <source>
        <dbReference type="Proteomes" id="UP000765509"/>
    </source>
</evidence>
<accession>A0A9Q3GYL9</accession>
<organism evidence="1 2">
    <name type="scientific">Austropuccinia psidii MF-1</name>
    <dbReference type="NCBI Taxonomy" id="1389203"/>
    <lineage>
        <taxon>Eukaryota</taxon>
        <taxon>Fungi</taxon>
        <taxon>Dikarya</taxon>
        <taxon>Basidiomycota</taxon>
        <taxon>Pucciniomycotina</taxon>
        <taxon>Pucciniomycetes</taxon>
        <taxon>Pucciniales</taxon>
        <taxon>Sphaerophragmiaceae</taxon>
        <taxon>Austropuccinia</taxon>
    </lineage>
</organism>
<name>A0A9Q3GYL9_9BASI</name>